<feature type="transmembrane region" description="Helical" evidence="7">
    <location>
        <begin position="135"/>
        <end position="155"/>
    </location>
</feature>
<dbReference type="Proteomes" id="UP000317893">
    <property type="component" value="Unassembled WGS sequence"/>
</dbReference>
<feature type="transmembrane region" description="Helical" evidence="7">
    <location>
        <begin position="464"/>
        <end position="483"/>
    </location>
</feature>
<keyword evidence="4 7" id="KW-0812">Transmembrane</keyword>
<dbReference type="Pfam" id="PF13440">
    <property type="entry name" value="Polysacc_synt_3"/>
    <property type="match status" value="1"/>
</dbReference>
<dbReference type="EMBL" id="VFMN01000001">
    <property type="protein sequence ID" value="TQJ09164.1"/>
    <property type="molecule type" value="Genomic_DNA"/>
</dbReference>
<name>A0A542E1R9_9MICO</name>
<keyword evidence="6 7" id="KW-0472">Membrane</keyword>
<evidence type="ECO:0000256" key="6">
    <source>
        <dbReference type="ARBA" id="ARBA00023136"/>
    </source>
</evidence>
<feature type="transmembrane region" description="Helical" evidence="7">
    <location>
        <begin position="193"/>
        <end position="212"/>
    </location>
</feature>
<organism evidence="8 9">
    <name type="scientific">Lapillicoccus jejuensis</name>
    <dbReference type="NCBI Taxonomy" id="402171"/>
    <lineage>
        <taxon>Bacteria</taxon>
        <taxon>Bacillati</taxon>
        <taxon>Actinomycetota</taxon>
        <taxon>Actinomycetes</taxon>
        <taxon>Micrococcales</taxon>
        <taxon>Intrasporangiaceae</taxon>
        <taxon>Lapillicoccus</taxon>
    </lineage>
</organism>
<comment type="subcellular location">
    <subcellularLocation>
        <location evidence="1">Cell membrane</location>
        <topology evidence="1">Multi-pass membrane protein</topology>
    </subcellularLocation>
</comment>
<evidence type="ECO:0000256" key="4">
    <source>
        <dbReference type="ARBA" id="ARBA00022692"/>
    </source>
</evidence>
<evidence type="ECO:0000256" key="1">
    <source>
        <dbReference type="ARBA" id="ARBA00004651"/>
    </source>
</evidence>
<sequence length="506" mass="51882">MTQVEPVPATAVAAADPAEGAPHLGRAMGTGLAWSLLNNVVGRLGSFLAGIVVVRHLAQAEYGTYATGLVVLTILLSMNELGVSVAVIQHRGRVEDIAPTVMTISVVSSTVLAAIAFGLTPTLAGLMGAPEATGLIQLLLVGVVLDGIAAVPNALLTRLFQQRRRLVIDTVAFVVGTPITVVMAMTGHGAWSLGWGAVVGNLTTAVLALVWSPVRVRPGWRPDVVRGLLGFGLPLAGASLLALLILNVDFIVVGHVLGPVQLGLYLLAFNLCSWPITVVTSAIRRVAIALFARLAEHAPDGGRADVGRVLGLVLAVTVPLCAALGGYADVLIRLLYGEPWVAAAAALTPLAVLSLARVGVEVTYDFLAGSGRTASTVWLHGVWLVALVPALTVGAHVGGIRGVGIGHAVVAVLVVGATLAVVLHRAGVPVRATGRQLRPAVVGGLLLCALAVTTRQLLGDTLAALGVGVLVGAPLYLACLWPLRRAARELWELRAAPVDGAGPAPA</sequence>
<dbReference type="RefSeq" id="WP_141848575.1">
    <property type="nucleotide sequence ID" value="NZ_BAAAPR010000005.1"/>
</dbReference>
<keyword evidence="9" id="KW-1185">Reference proteome</keyword>
<evidence type="ECO:0000256" key="7">
    <source>
        <dbReference type="SAM" id="Phobius"/>
    </source>
</evidence>
<dbReference type="PANTHER" id="PTHR30250">
    <property type="entry name" value="PST FAMILY PREDICTED COLANIC ACID TRANSPORTER"/>
    <property type="match status" value="1"/>
</dbReference>
<dbReference type="OrthoDB" id="9770347at2"/>
<reference evidence="8 9" key="1">
    <citation type="submission" date="2019-06" db="EMBL/GenBank/DDBJ databases">
        <title>Sequencing the genomes of 1000 actinobacteria strains.</title>
        <authorList>
            <person name="Klenk H.-P."/>
        </authorList>
    </citation>
    <scope>NUCLEOTIDE SEQUENCE [LARGE SCALE GENOMIC DNA]</scope>
    <source>
        <strain evidence="8 9">DSM 18607</strain>
    </source>
</reference>
<dbReference type="PANTHER" id="PTHR30250:SF10">
    <property type="entry name" value="LIPOPOLYSACCHARIDE BIOSYNTHESIS PROTEIN WZXC"/>
    <property type="match status" value="1"/>
</dbReference>
<gene>
    <name evidence="8" type="ORF">FB458_2272</name>
</gene>
<dbReference type="InterPro" id="IPR050833">
    <property type="entry name" value="Poly_Biosynth_Transport"/>
</dbReference>
<feature type="transmembrane region" description="Helical" evidence="7">
    <location>
        <begin position="64"/>
        <end position="88"/>
    </location>
</feature>
<feature type="transmembrane region" description="Helical" evidence="7">
    <location>
        <begin position="405"/>
        <end position="428"/>
    </location>
</feature>
<dbReference type="AlphaFoldDB" id="A0A542E1R9"/>
<evidence type="ECO:0000256" key="5">
    <source>
        <dbReference type="ARBA" id="ARBA00022989"/>
    </source>
</evidence>
<comment type="similarity">
    <text evidence="2">Belongs to the polysaccharide synthase family.</text>
</comment>
<feature type="transmembrane region" description="Helical" evidence="7">
    <location>
        <begin position="340"/>
        <end position="360"/>
    </location>
</feature>
<feature type="transmembrane region" description="Helical" evidence="7">
    <location>
        <begin position="224"/>
        <end position="246"/>
    </location>
</feature>
<proteinExistence type="inferred from homology"/>
<dbReference type="GO" id="GO:0005886">
    <property type="term" value="C:plasma membrane"/>
    <property type="evidence" value="ECO:0007669"/>
    <property type="project" value="UniProtKB-SubCell"/>
</dbReference>
<feature type="transmembrane region" description="Helical" evidence="7">
    <location>
        <begin position="381"/>
        <end position="399"/>
    </location>
</feature>
<feature type="transmembrane region" description="Helical" evidence="7">
    <location>
        <begin position="440"/>
        <end position="458"/>
    </location>
</feature>
<keyword evidence="5 7" id="KW-1133">Transmembrane helix</keyword>
<evidence type="ECO:0000256" key="3">
    <source>
        <dbReference type="ARBA" id="ARBA00022475"/>
    </source>
</evidence>
<keyword evidence="3" id="KW-1003">Cell membrane</keyword>
<evidence type="ECO:0000313" key="8">
    <source>
        <dbReference type="EMBL" id="TQJ09164.1"/>
    </source>
</evidence>
<feature type="transmembrane region" description="Helical" evidence="7">
    <location>
        <begin position="266"/>
        <end position="288"/>
    </location>
</feature>
<evidence type="ECO:0000313" key="9">
    <source>
        <dbReference type="Proteomes" id="UP000317893"/>
    </source>
</evidence>
<feature type="transmembrane region" description="Helical" evidence="7">
    <location>
        <begin position="167"/>
        <end position="187"/>
    </location>
</feature>
<feature type="transmembrane region" description="Helical" evidence="7">
    <location>
        <begin position="36"/>
        <end position="58"/>
    </location>
</feature>
<accession>A0A542E1R9</accession>
<comment type="caution">
    <text evidence="8">The sequence shown here is derived from an EMBL/GenBank/DDBJ whole genome shotgun (WGS) entry which is preliminary data.</text>
</comment>
<feature type="transmembrane region" description="Helical" evidence="7">
    <location>
        <begin position="100"/>
        <end position="123"/>
    </location>
</feature>
<feature type="transmembrane region" description="Helical" evidence="7">
    <location>
        <begin position="309"/>
        <end position="328"/>
    </location>
</feature>
<evidence type="ECO:0000256" key="2">
    <source>
        <dbReference type="ARBA" id="ARBA00007430"/>
    </source>
</evidence>
<protein>
    <submittedName>
        <fullName evidence="8">PST family polysaccharide transporter</fullName>
    </submittedName>
</protein>